<feature type="region of interest" description="Disordered" evidence="1">
    <location>
        <begin position="165"/>
        <end position="194"/>
    </location>
</feature>
<protein>
    <submittedName>
        <fullName evidence="2">Uncharacterized protein</fullName>
    </submittedName>
</protein>
<evidence type="ECO:0000313" key="2">
    <source>
        <dbReference type="EMBL" id="CAF3432795.1"/>
    </source>
</evidence>
<dbReference type="EMBL" id="CAJNYV010001682">
    <property type="protein sequence ID" value="CAF3432795.1"/>
    <property type="molecule type" value="Genomic_DNA"/>
</dbReference>
<feature type="compositionally biased region" description="Low complexity" evidence="1">
    <location>
        <begin position="97"/>
        <end position="112"/>
    </location>
</feature>
<feature type="region of interest" description="Disordered" evidence="1">
    <location>
        <begin position="92"/>
        <end position="112"/>
    </location>
</feature>
<gene>
    <name evidence="2" type="ORF">KIK155_LOCUS10965</name>
</gene>
<organism evidence="2 3">
    <name type="scientific">Rotaria socialis</name>
    <dbReference type="NCBI Taxonomy" id="392032"/>
    <lineage>
        <taxon>Eukaryota</taxon>
        <taxon>Metazoa</taxon>
        <taxon>Spiralia</taxon>
        <taxon>Gnathifera</taxon>
        <taxon>Rotifera</taxon>
        <taxon>Eurotatoria</taxon>
        <taxon>Bdelloidea</taxon>
        <taxon>Philodinida</taxon>
        <taxon>Philodinidae</taxon>
        <taxon>Rotaria</taxon>
    </lineage>
</organism>
<accession>A0A818CI76</accession>
<name>A0A818CI76_9BILA</name>
<dbReference type="AlphaFoldDB" id="A0A818CI76"/>
<sequence length="257" mass="29785">MGFDLAQGPHQVALENMNQTIIIPKKECLHLEEVYIEYEDDEDDDDDDDDDDDAEYISIFEKDMAFVVPSELNKNGKVPSFSRRLMNLSLNGSVKDSSSSSSPSTTTTSKTATATAAMATMMKPDEQSLIEETNHGLENKNKNVKHGDIYIVCRLPQRRRLNLFGSPSKFDRDQDKSDDRHYSRSYDDFNDDNNYYYDDDHYGIYDDEDNYYEDEDEDAAETDRLIHELFLECEKERWAKLGRKVPDNFVNPFEIDD</sequence>
<evidence type="ECO:0000256" key="1">
    <source>
        <dbReference type="SAM" id="MobiDB-lite"/>
    </source>
</evidence>
<comment type="caution">
    <text evidence="2">The sequence shown here is derived from an EMBL/GenBank/DDBJ whole genome shotgun (WGS) entry which is preliminary data.</text>
</comment>
<reference evidence="2" key="1">
    <citation type="submission" date="2021-02" db="EMBL/GenBank/DDBJ databases">
        <authorList>
            <person name="Nowell W R."/>
        </authorList>
    </citation>
    <scope>NUCLEOTIDE SEQUENCE</scope>
</reference>
<proteinExistence type="predicted"/>
<evidence type="ECO:0000313" key="3">
    <source>
        <dbReference type="Proteomes" id="UP000663865"/>
    </source>
</evidence>
<dbReference type="Proteomes" id="UP000663865">
    <property type="component" value="Unassembled WGS sequence"/>
</dbReference>
<feature type="compositionally biased region" description="Basic and acidic residues" evidence="1">
    <location>
        <begin position="169"/>
        <end position="187"/>
    </location>
</feature>